<dbReference type="AlphaFoldDB" id="A0A095U6Y3"/>
<evidence type="ECO:0008006" key="3">
    <source>
        <dbReference type="Google" id="ProtNLM"/>
    </source>
</evidence>
<gene>
    <name evidence="1" type="ORF">HA49_20690</name>
</gene>
<reference evidence="1" key="1">
    <citation type="submission" date="2014-12" db="EMBL/GenBank/DDBJ databases">
        <title>The draft genome of the Tatumella morbirosei type strain, LMG23360T isolated from pineapple rot.</title>
        <authorList>
            <person name="Smits T.H."/>
            <person name="Palmer M."/>
            <person name="Venter S.N."/>
            <person name="Duffy B."/>
            <person name="Steenkamp E.T."/>
            <person name="Chan W.Y."/>
            <person name="Coutinho T.A."/>
            <person name="Coetzee M.P."/>
            <person name="De Maayer P."/>
        </authorList>
    </citation>
    <scope>NUCLEOTIDE SEQUENCE [LARGE SCALE GENOMIC DNA]</scope>
    <source>
        <strain evidence="1">LMG 23360</strain>
    </source>
</reference>
<proteinExistence type="predicted"/>
<organism evidence="1 2">
    <name type="scientific">Tatumella morbirosei</name>
    <dbReference type="NCBI Taxonomy" id="642227"/>
    <lineage>
        <taxon>Bacteria</taxon>
        <taxon>Pseudomonadati</taxon>
        <taxon>Pseudomonadota</taxon>
        <taxon>Gammaproteobacteria</taxon>
        <taxon>Enterobacterales</taxon>
        <taxon>Erwiniaceae</taxon>
        <taxon>Tatumella</taxon>
    </lineage>
</organism>
<comment type="caution">
    <text evidence="1">The sequence shown here is derived from an EMBL/GenBank/DDBJ whole genome shotgun (WGS) entry which is preliminary data.</text>
</comment>
<dbReference type="Proteomes" id="UP000029577">
    <property type="component" value="Unassembled WGS sequence"/>
</dbReference>
<name>A0A095U6Y3_9GAMM</name>
<protein>
    <recommendedName>
        <fullName evidence="3">Pilus assembly protein PilZ</fullName>
    </recommendedName>
</protein>
<keyword evidence="2" id="KW-1185">Reference proteome</keyword>
<sequence length="235" mass="26930">MVRFETDSLIIKKDRFELMAILRTLIKEKHRLNLGSEQGYDFEVQRLESGRINLIPLQDPATLPDKLDLIAEGREAKIIFSTRVLASQKTDSGVVIVGDIPDEFQYYQRRINLRVPLPIWKHFTLTLPVSGLTVPPPFIIYDFSVGGVGVYTQKPLSEKIKVGSVFKKAQLSLGEYGEFKANVEIIAINDLEDELPEHPGYQQRMSVKFTNLSLITQRNFQKIAYAFEVNFKRKK</sequence>
<dbReference type="RefSeq" id="WP_038023720.1">
    <property type="nucleotide sequence ID" value="NZ_JPKR02000005.1"/>
</dbReference>
<dbReference type="Gene3D" id="2.40.10.220">
    <property type="entry name" value="predicted glycosyltransferase like domains"/>
    <property type="match status" value="1"/>
</dbReference>
<dbReference type="OrthoDB" id="5572581at2"/>
<accession>A0A095U6Y3</accession>
<dbReference type="EMBL" id="JPKR02000005">
    <property type="protein sequence ID" value="KGD70353.1"/>
    <property type="molecule type" value="Genomic_DNA"/>
</dbReference>
<evidence type="ECO:0000313" key="2">
    <source>
        <dbReference type="Proteomes" id="UP000029577"/>
    </source>
</evidence>
<evidence type="ECO:0000313" key="1">
    <source>
        <dbReference type="EMBL" id="KGD70353.1"/>
    </source>
</evidence>
<dbReference type="eggNOG" id="COG5581">
    <property type="taxonomic scope" value="Bacteria"/>
</dbReference>